<dbReference type="STRING" id="456442.Mboo_1638"/>
<evidence type="ECO:0000256" key="3">
    <source>
        <dbReference type="ARBA" id="ARBA00022692"/>
    </source>
</evidence>
<feature type="domain" description="PDGLE" evidence="7">
    <location>
        <begin position="17"/>
        <end position="111"/>
    </location>
</feature>
<dbReference type="InterPro" id="IPR025937">
    <property type="entry name" value="PDGLE_dom"/>
</dbReference>
<protein>
    <submittedName>
        <fullName evidence="8">Cobalamin biosynthesis protein</fullName>
    </submittedName>
</protein>
<keyword evidence="2" id="KW-1003">Cell membrane</keyword>
<keyword evidence="3 6" id="KW-0812">Transmembrane</keyword>
<accession>A7I8U4</accession>
<gene>
    <name evidence="8" type="ordered locus">Mboo_1638</name>
</gene>
<organism evidence="8 9">
    <name type="scientific">Methanoregula boonei (strain DSM 21154 / JCM 14090 / 6A8)</name>
    <dbReference type="NCBI Taxonomy" id="456442"/>
    <lineage>
        <taxon>Archaea</taxon>
        <taxon>Methanobacteriati</taxon>
        <taxon>Methanobacteriota</taxon>
        <taxon>Stenosarchaea group</taxon>
        <taxon>Methanomicrobia</taxon>
        <taxon>Methanomicrobiales</taxon>
        <taxon>Methanoregulaceae</taxon>
        <taxon>Methanoregula</taxon>
    </lineage>
</organism>
<comment type="subcellular location">
    <subcellularLocation>
        <location evidence="1">Cell membrane</location>
    </subcellularLocation>
</comment>
<evidence type="ECO:0000313" key="9">
    <source>
        <dbReference type="Proteomes" id="UP000002408"/>
    </source>
</evidence>
<dbReference type="HOGENOM" id="CLU_174500_0_0_2"/>
<evidence type="ECO:0000256" key="1">
    <source>
        <dbReference type="ARBA" id="ARBA00004236"/>
    </source>
</evidence>
<sequence precursor="true">MSIMDSFNKMDKTFRTLIICLIVLMLLVPIGLIASGTAFGEWGPDELQQAVGYVPAGLQQMTGLWSAPLDGYDLPGDHETIPTQTPGYYVSAIVGVIGAGLIAYGVGKVIIKRND</sequence>
<evidence type="ECO:0000259" key="7">
    <source>
        <dbReference type="Pfam" id="PF13190"/>
    </source>
</evidence>
<dbReference type="EMBL" id="CP000780">
    <property type="protein sequence ID" value="ABS56155.1"/>
    <property type="molecule type" value="Genomic_DNA"/>
</dbReference>
<dbReference type="KEGG" id="mbn:Mboo_1638"/>
<dbReference type="eggNOG" id="arCOG03159">
    <property type="taxonomic scope" value="Archaea"/>
</dbReference>
<dbReference type="GeneID" id="5412279"/>
<evidence type="ECO:0000313" key="8">
    <source>
        <dbReference type="EMBL" id="ABS56155.1"/>
    </source>
</evidence>
<dbReference type="AlphaFoldDB" id="A7I8U4"/>
<keyword evidence="9" id="KW-1185">Reference proteome</keyword>
<dbReference type="RefSeq" id="WP_012107201.1">
    <property type="nucleotide sequence ID" value="NC_009712.1"/>
</dbReference>
<evidence type="ECO:0000256" key="2">
    <source>
        <dbReference type="ARBA" id="ARBA00022475"/>
    </source>
</evidence>
<evidence type="ECO:0000256" key="5">
    <source>
        <dbReference type="ARBA" id="ARBA00023136"/>
    </source>
</evidence>
<dbReference type="GO" id="GO:0005886">
    <property type="term" value="C:plasma membrane"/>
    <property type="evidence" value="ECO:0007669"/>
    <property type="project" value="UniProtKB-SubCell"/>
</dbReference>
<keyword evidence="4 6" id="KW-1133">Transmembrane helix</keyword>
<dbReference type="OrthoDB" id="88314at2157"/>
<proteinExistence type="predicted"/>
<name>A7I8U4_METB6</name>
<reference evidence="9" key="1">
    <citation type="journal article" date="2015" name="Microbiology">
        <title>Genome of Methanoregula boonei 6A8 reveals adaptations to oligotrophic peatland environments.</title>
        <authorList>
            <person name="Braeuer S."/>
            <person name="Cadillo-Quiroz H."/>
            <person name="Kyrpides N."/>
            <person name="Woyke T."/>
            <person name="Goodwin L."/>
            <person name="Detter C."/>
            <person name="Podell S."/>
            <person name="Yavitt J.B."/>
            <person name="Zinder S.H."/>
        </authorList>
    </citation>
    <scope>NUCLEOTIDE SEQUENCE [LARGE SCALE GENOMIC DNA]</scope>
    <source>
        <strain evidence="9">DSM 21154 / JCM 14090 / 6A8</strain>
    </source>
</reference>
<dbReference type="Proteomes" id="UP000002408">
    <property type="component" value="Chromosome"/>
</dbReference>
<keyword evidence="5 6" id="KW-0472">Membrane</keyword>
<evidence type="ECO:0000256" key="4">
    <source>
        <dbReference type="ARBA" id="ARBA00022989"/>
    </source>
</evidence>
<evidence type="ECO:0000256" key="6">
    <source>
        <dbReference type="SAM" id="Phobius"/>
    </source>
</evidence>
<dbReference type="Pfam" id="PF13190">
    <property type="entry name" value="PDGLE"/>
    <property type="match status" value="1"/>
</dbReference>
<feature type="transmembrane region" description="Helical" evidence="6">
    <location>
        <begin position="88"/>
        <end position="111"/>
    </location>
</feature>